<sequence>MGKEYTKEEMIEVLQKKSEELGRPPKGLELKQEKK</sequence>
<gene>
    <name evidence="2" type="ORF">P8828_20780</name>
</gene>
<feature type="region of interest" description="Disordered" evidence="1">
    <location>
        <begin position="16"/>
        <end position="35"/>
    </location>
</feature>
<organism evidence="2 3">
    <name type="scientific">Bacillus glycinifermentans</name>
    <dbReference type="NCBI Taxonomy" id="1664069"/>
    <lineage>
        <taxon>Bacteria</taxon>
        <taxon>Bacillati</taxon>
        <taxon>Bacillota</taxon>
        <taxon>Bacilli</taxon>
        <taxon>Bacillales</taxon>
        <taxon>Bacillaceae</taxon>
        <taxon>Bacillus</taxon>
    </lineage>
</organism>
<evidence type="ECO:0000256" key="1">
    <source>
        <dbReference type="SAM" id="MobiDB-lite"/>
    </source>
</evidence>
<evidence type="ECO:0000313" key="2">
    <source>
        <dbReference type="EMBL" id="MEC0487192.1"/>
    </source>
</evidence>
<proteinExistence type="predicted"/>
<accession>A0ABU6HAW8</accession>
<dbReference type="Pfam" id="PF18780">
    <property type="entry name" value="HNH_repeat"/>
    <property type="match status" value="1"/>
</dbReference>
<reference evidence="2 3" key="1">
    <citation type="submission" date="2023-03" db="EMBL/GenBank/DDBJ databases">
        <title>Agriculturally important microbes genome sequencing.</title>
        <authorList>
            <person name="Dunlap C."/>
        </authorList>
    </citation>
    <scope>NUCLEOTIDE SEQUENCE [LARGE SCALE GENOMIC DNA]</scope>
    <source>
        <strain evidence="2 3">CBP-3203</strain>
    </source>
</reference>
<comment type="caution">
    <text evidence="2">The sequence shown here is derived from an EMBL/GenBank/DDBJ whole genome shotgun (WGS) entry which is preliminary data.</text>
</comment>
<dbReference type="Proteomes" id="UP001341297">
    <property type="component" value="Unassembled WGS sequence"/>
</dbReference>
<dbReference type="InterPro" id="IPR041025">
    <property type="entry name" value="HNH_repeat"/>
</dbReference>
<evidence type="ECO:0000313" key="3">
    <source>
        <dbReference type="Proteomes" id="UP001341297"/>
    </source>
</evidence>
<name>A0ABU6HAW8_9BACI</name>
<dbReference type="EMBL" id="JARRTL010000027">
    <property type="protein sequence ID" value="MEC0487192.1"/>
    <property type="molecule type" value="Genomic_DNA"/>
</dbReference>
<protein>
    <submittedName>
        <fullName evidence="2">Uncharacterized protein</fullName>
    </submittedName>
</protein>
<keyword evidence="3" id="KW-1185">Reference proteome</keyword>
<dbReference type="RefSeq" id="WP_172796398.1">
    <property type="nucleotide sequence ID" value="NZ_JARRTL010000027.1"/>
</dbReference>